<comment type="caution">
    <text evidence="3">The sequence shown here is derived from an EMBL/GenBank/DDBJ whole genome shotgun (WGS) entry which is preliminary data.</text>
</comment>
<dbReference type="PANTHER" id="PTHR35617:SF3">
    <property type="entry name" value="CORE-BINDING (CB) DOMAIN-CONTAINING PROTEIN"/>
    <property type="match status" value="1"/>
</dbReference>
<feature type="region of interest" description="Disordered" evidence="2">
    <location>
        <begin position="122"/>
        <end position="142"/>
    </location>
</feature>
<dbReference type="EMBL" id="JAULUE010002061">
    <property type="protein sequence ID" value="KAK5883045.1"/>
    <property type="molecule type" value="Genomic_DNA"/>
</dbReference>
<dbReference type="SUPFAM" id="SSF47823">
    <property type="entry name" value="lambda integrase-like, N-terminal domain"/>
    <property type="match status" value="1"/>
</dbReference>
<evidence type="ECO:0008006" key="5">
    <source>
        <dbReference type="Google" id="ProtNLM"/>
    </source>
</evidence>
<dbReference type="GO" id="GO:0003677">
    <property type="term" value="F:DNA binding"/>
    <property type="evidence" value="ECO:0007669"/>
    <property type="project" value="UniProtKB-KW"/>
</dbReference>
<dbReference type="PANTHER" id="PTHR35617">
    <property type="entry name" value="PHAGE_INTEGRASE DOMAIN-CONTAINING PROTEIN"/>
    <property type="match status" value="1"/>
</dbReference>
<keyword evidence="1" id="KW-0238">DNA-binding</keyword>
<evidence type="ECO:0000313" key="4">
    <source>
        <dbReference type="Proteomes" id="UP001335648"/>
    </source>
</evidence>
<keyword evidence="4" id="KW-1185">Reference proteome</keyword>
<name>A0AAN8BDN8_9TELE</name>
<accession>A0AAN8BDN8</accession>
<protein>
    <recommendedName>
        <fullName evidence="5">Core-binding (CB) domain-containing protein</fullName>
    </recommendedName>
</protein>
<reference evidence="3 4" key="1">
    <citation type="journal article" date="2023" name="Mol. Biol. Evol.">
        <title>Genomics of Secondarily Temperate Adaptation in the Only Non-Antarctic Icefish.</title>
        <authorList>
            <person name="Rivera-Colon A.G."/>
            <person name="Rayamajhi N."/>
            <person name="Minhas B.F."/>
            <person name="Madrigal G."/>
            <person name="Bilyk K.T."/>
            <person name="Yoon V."/>
            <person name="Hune M."/>
            <person name="Gregory S."/>
            <person name="Cheng C.H.C."/>
            <person name="Catchen J.M."/>
        </authorList>
    </citation>
    <scope>NUCLEOTIDE SEQUENCE [LARGE SCALE GENOMIC DNA]</scope>
    <source>
        <strain evidence="3">JC2023a</strain>
    </source>
</reference>
<evidence type="ECO:0000256" key="2">
    <source>
        <dbReference type="SAM" id="MobiDB-lite"/>
    </source>
</evidence>
<evidence type="ECO:0000313" key="3">
    <source>
        <dbReference type="EMBL" id="KAK5883045.1"/>
    </source>
</evidence>
<dbReference type="InterPro" id="IPR010998">
    <property type="entry name" value="Integrase_recombinase_N"/>
</dbReference>
<proteinExistence type="predicted"/>
<dbReference type="Proteomes" id="UP001335648">
    <property type="component" value="Unassembled WGS sequence"/>
</dbReference>
<gene>
    <name evidence="3" type="ORF">CesoFtcFv8_019415</name>
</gene>
<dbReference type="AlphaFoldDB" id="A0AAN8BDN8"/>
<dbReference type="Gene3D" id="1.10.150.130">
    <property type="match status" value="1"/>
</dbReference>
<sequence>MSRGGPRQGDWSLHPELIAQVWSRFGRAEVDLFAARGNAQCVLWFSLSARRSPSGGGRVRTSAMAQGTAVRLPISPADSSVPGLSTGGAAVSDPNCPGTHGSFLVSIPTAYAVRQAMGDSVAGGRSLTGGGSNLHSPSDRPALMGMPPERKHLERWGLSQDVVRTIQGARVASTRASYTAKWAAFQRWCVERSLDHITCPLPHVLSFLQLLLDRNLTFSTIKVNAAAISSCHVGFGAGTLFSHPLRHYS</sequence>
<organism evidence="3 4">
    <name type="scientific">Champsocephalus esox</name>
    <name type="common">pike icefish</name>
    <dbReference type="NCBI Taxonomy" id="159716"/>
    <lineage>
        <taxon>Eukaryota</taxon>
        <taxon>Metazoa</taxon>
        <taxon>Chordata</taxon>
        <taxon>Craniata</taxon>
        <taxon>Vertebrata</taxon>
        <taxon>Euteleostomi</taxon>
        <taxon>Actinopterygii</taxon>
        <taxon>Neopterygii</taxon>
        <taxon>Teleostei</taxon>
        <taxon>Neoteleostei</taxon>
        <taxon>Acanthomorphata</taxon>
        <taxon>Eupercaria</taxon>
        <taxon>Perciformes</taxon>
        <taxon>Notothenioidei</taxon>
        <taxon>Channichthyidae</taxon>
        <taxon>Champsocephalus</taxon>
    </lineage>
</organism>
<evidence type="ECO:0000256" key="1">
    <source>
        <dbReference type="ARBA" id="ARBA00023125"/>
    </source>
</evidence>